<dbReference type="AlphaFoldDB" id="A0AAU9ISF7"/>
<dbReference type="Proteomes" id="UP001162131">
    <property type="component" value="Unassembled WGS sequence"/>
</dbReference>
<name>A0AAU9ISF7_9CILI</name>
<dbReference type="EMBL" id="CAJZBQ010000017">
    <property type="protein sequence ID" value="CAG9316984.1"/>
    <property type="molecule type" value="Genomic_DNA"/>
</dbReference>
<evidence type="ECO:0000313" key="1">
    <source>
        <dbReference type="EMBL" id="CAG9316984.1"/>
    </source>
</evidence>
<organism evidence="1 2">
    <name type="scientific">Blepharisma stoltei</name>
    <dbReference type="NCBI Taxonomy" id="1481888"/>
    <lineage>
        <taxon>Eukaryota</taxon>
        <taxon>Sar</taxon>
        <taxon>Alveolata</taxon>
        <taxon>Ciliophora</taxon>
        <taxon>Postciliodesmatophora</taxon>
        <taxon>Heterotrichea</taxon>
        <taxon>Heterotrichida</taxon>
        <taxon>Blepharismidae</taxon>
        <taxon>Blepharisma</taxon>
    </lineage>
</organism>
<gene>
    <name evidence="1" type="ORF">BSTOLATCC_MIC17611</name>
</gene>
<keyword evidence="2" id="KW-1185">Reference proteome</keyword>
<comment type="caution">
    <text evidence="1">The sequence shown here is derived from an EMBL/GenBank/DDBJ whole genome shotgun (WGS) entry which is preliminary data.</text>
</comment>
<accession>A0AAU9ISF7</accession>
<protein>
    <submittedName>
        <fullName evidence="1">Uncharacterized protein</fullName>
    </submittedName>
</protein>
<sequence>MTDSENNKTIMKLSIFRQIDEDANKSCAFWHKPDEKSIIDINTNKLHQGNLLITNGKGSFQNNFYVLTTSSLYKYKENNKDLESVSNIRWKILEPFLEQDKALSSTKTKILKTFTQIIPKI</sequence>
<proteinExistence type="predicted"/>
<reference evidence="1" key="1">
    <citation type="submission" date="2021-09" db="EMBL/GenBank/DDBJ databases">
        <authorList>
            <consortium name="AG Swart"/>
            <person name="Singh M."/>
            <person name="Singh A."/>
            <person name="Seah K."/>
            <person name="Emmerich C."/>
        </authorList>
    </citation>
    <scope>NUCLEOTIDE SEQUENCE</scope>
    <source>
        <strain evidence="1">ATCC30299</strain>
    </source>
</reference>
<evidence type="ECO:0000313" key="2">
    <source>
        <dbReference type="Proteomes" id="UP001162131"/>
    </source>
</evidence>